<evidence type="ECO:0000256" key="6">
    <source>
        <dbReference type="ARBA" id="ARBA00022777"/>
    </source>
</evidence>
<protein>
    <recommendedName>
        <fullName evidence="3 10">Gluconokinase</fullName>
        <ecNumber evidence="3 10">2.7.1.12</ecNumber>
    </recommendedName>
</protein>
<dbReference type="NCBIfam" id="TIGR01313">
    <property type="entry name" value="therm_gnt_kin"/>
    <property type="match status" value="1"/>
</dbReference>
<evidence type="ECO:0000256" key="1">
    <source>
        <dbReference type="ARBA" id="ARBA00004761"/>
    </source>
</evidence>
<dbReference type="PANTHER" id="PTHR43442:SF3">
    <property type="entry name" value="GLUCONOKINASE-RELATED"/>
    <property type="match status" value="1"/>
</dbReference>
<evidence type="ECO:0000256" key="7">
    <source>
        <dbReference type="ARBA" id="ARBA00022840"/>
    </source>
</evidence>
<dbReference type="FunFam" id="3.40.50.300:FF:000522">
    <property type="entry name" value="Gluconokinase"/>
    <property type="match status" value="1"/>
</dbReference>
<dbReference type="GO" id="GO:0046316">
    <property type="term" value="F:gluconokinase activity"/>
    <property type="evidence" value="ECO:0007669"/>
    <property type="project" value="UniProtKB-EC"/>
</dbReference>
<dbReference type="AlphaFoldDB" id="A0A7D4TDP0"/>
<reference evidence="11 12" key="1">
    <citation type="submission" date="2020-05" db="EMBL/GenBank/DDBJ databases">
        <title>Strain PA2F3 complete genome.</title>
        <authorList>
            <person name="Kim Y.-S."/>
            <person name="Kim S.-J."/>
            <person name="Jung H.-k."/>
            <person name="Kim S.-E."/>
            <person name="Kim K.-H."/>
        </authorList>
    </citation>
    <scope>NUCLEOTIDE SEQUENCE [LARGE SCALE GENOMIC DNA]</scope>
    <source>
        <strain evidence="11 12">PA2F3</strain>
    </source>
</reference>
<proteinExistence type="inferred from homology"/>
<dbReference type="GO" id="GO:0019521">
    <property type="term" value="P:D-gluconate metabolic process"/>
    <property type="evidence" value="ECO:0007669"/>
    <property type="project" value="UniProtKB-KW"/>
</dbReference>
<evidence type="ECO:0000313" key="12">
    <source>
        <dbReference type="Proteomes" id="UP000502498"/>
    </source>
</evidence>
<keyword evidence="5 10" id="KW-0547">Nucleotide-binding</keyword>
<evidence type="ECO:0000256" key="4">
    <source>
        <dbReference type="ARBA" id="ARBA00022679"/>
    </source>
</evidence>
<dbReference type="Proteomes" id="UP000502498">
    <property type="component" value="Chromosome"/>
</dbReference>
<evidence type="ECO:0000256" key="9">
    <source>
        <dbReference type="ARBA" id="ARBA00048090"/>
    </source>
</evidence>
<dbReference type="RefSeq" id="WP_172988640.1">
    <property type="nucleotide sequence ID" value="NZ_CP054038.1"/>
</dbReference>
<keyword evidence="4 10" id="KW-0808">Transferase</keyword>
<dbReference type="InterPro" id="IPR027417">
    <property type="entry name" value="P-loop_NTPase"/>
</dbReference>
<keyword evidence="6 10" id="KW-0418">Kinase</keyword>
<dbReference type="EC" id="2.7.1.12" evidence="3 10"/>
<sequence>MTTPTPAAPVVVVMGVSAVGKSTVAGLLADRLGVDCTDADDLHPAANVAKMSAGIALDDHDRLPWLDAVGARLAQSGAEGGVALACSALKRAYRDRLRDACPQVVFVHLTGSRELLAARAAARVAHFMPPALLDSQLAALEPLEDDERGTVVDVAGDPSSIATRAEEWVRAHG</sequence>
<comment type="similarity">
    <text evidence="2 10">Belongs to the gluconokinase GntK/GntV family.</text>
</comment>
<evidence type="ECO:0000256" key="8">
    <source>
        <dbReference type="ARBA" id="ARBA00023064"/>
    </source>
</evidence>
<evidence type="ECO:0000256" key="3">
    <source>
        <dbReference type="ARBA" id="ARBA00012054"/>
    </source>
</evidence>
<evidence type="ECO:0000256" key="10">
    <source>
        <dbReference type="RuleBase" id="RU363066"/>
    </source>
</evidence>
<evidence type="ECO:0000256" key="5">
    <source>
        <dbReference type="ARBA" id="ARBA00022741"/>
    </source>
</evidence>
<dbReference type="GO" id="GO:0005737">
    <property type="term" value="C:cytoplasm"/>
    <property type="evidence" value="ECO:0007669"/>
    <property type="project" value="TreeGrafter"/>
</dbReference>
<dbReference type="Gene3D" id="3.40.50.300">
    <property type="entry name" value="P-loop containing nucleotide triphosphate hydrolases"/>
    <property type="match status" value="1"/>
</dbReference>
<dbReference type="GO" id="GO:0005524">
    <property type="term" value="F:ATP binding"/>
    <property type="evidence" value="ECO:0007669"/>
    <property type="project" value="UniProtKB-KW"/>
</dbReference>
<organism evidence="11 12">
    <name type="scientific">Microbacterium hominis</name>
    <dbReference type="NCBI Taxonomy" id="162426"/>
    <lineage>
        <taxon>Bacteria</taxon>
        <taxon>Bacillati</taxon>
        <taxon>Actinomycetota</taxon>
        <taxon>Actinomycetes</taxon>
        <taxon>Micrococcales</taxon>
        <taxon>Microbacteriaceae</taxon>
        <taxon>Microbacterium</taxon>
    </lineage>
</organism>
<keyword evidence="8" id="KW-0311">Gluconate utilization</keyword>
<dbReference type="SUPFAM" id="SSF52540">
    <property type="entry name" value="P-loop containing nucleoside triphosphate hydrolases"/>
    <property type="match status" value="1"/>
</dbReference>
<evidence type="ECO:0000313" key="11">
    <source>
        <dbReference type="EMBL" id="QKJ18260.1"/>
    </source>
</evidence>
<name>A0A7D4TDP0_9MICO</name>
<evidence type="ECO:0000256" key="2">
    <source>
        <dbReference type="ARBA" id="ARBA00008420"/>
    </source>
</evidence>
<comment type="catalytic activity">
    <reaction evidence="9 10">
        <text>D-gluconate + ATP = 6-phospho-D-gluconate + ADP + H(+)</text>
        <dbReference type="Rhea" id="RHEA:19433"/>
        <dbReference type="ChEBI" id="CHEBI:15378"/>
        <dbReference type="ChEBI" id="CHEBI:18391"/>
        <dbReference type="ChEBI" id="CHEBI:30616"/>
        <dbReference type="ChEBI" id="CHEBI:58759"/>
        <dbReference type="ChEBI" id="CHEBI:456216"/>
        <dbReference type="EC" id="2.7.1.12"/>
    </reaction>
</comment>
<dbReference type="Pfam" id="PF13671">
    <property type="entry name" value="AAA_33"/>
    <property type="match status" value="1"/>
</dbReference>
<accession>A0A7D4TDP0</accession>
<gene>
    <name evidence="11" type="ORF">HQM25_01825</name>
</gene>
<dbReference type="InterPro" id="IPR006001">
    <property type="entry name" value="Therm_gnt_kin"/>
</dbReference>
<dbReference type="CDD" id="cd02021">
    <property type="entry name" value="GntK"/>
    <property type="match status" value="1"/>
</dbReference>
<dbReference type="EMBL" id="CP054038">
    <property type="protein sequence ID" value="QKJ18260.1"/>
    <property type="molecule type" value="Genomic_DNA"/>
</dbReference>
<comment type="pathway">
    <text evidence="1">Carbohydrate acid metabolism.</text>
</comment>
<dbReference type="PANTHER" id="PTHR43442">
    <property type="entry name" value="GLUCONOKINASE-RELATED"/>
    <property type="match status" value="1"/>
</dbReference>
<keyword evidence="7 10" id="KW-0067">ATP-binding</keyword>